<dbReference type="SUPFAM" id="SSF54826">
    <property type="entry name" value="Enolase N-terminal domain-like"/>
    <property type="match status" value="1"/>
</dbReference>
<dbReference type="SMART" id="SM00922">
    <property type="entry name" value="MR_MLE"/>
    <property type="match status" value="1"/>
</dbReference>
<dbReference type="InterPro" id="IPR029065">
    <property type="entry name" value="Enolase_C-like"/>
</dbReference>
<dbReference type="EMBL" id="CAJNOJ010000003">
    <property type="protein sequence ID" value="CAF0736645.1"/>
    <property type="molecule type" value="Genomic_DNA"/>
</dbReference>
<dbReference type="Proteomes" id="UP000663852">
    <property type="component" value="Unassembled WGS sequence"/>
</dbReference>
<dbReference type="AlphaFoldDB" id="A0A813NP87"/>
<dbReference type="InterPro" id="IPR029017">
    <property type="entry name" value="Enolase-like_N"/>
</dbReference>
<accession>A0A813NP87</accession>
<dbReference type="EMBL" id="CAJNOR010006221">
    <property type="protein sequence ID" value="CAF1589435.1"/>
    <property type="molecule type" value="Genomic_DNA"/>
</dbReference>
<comment type="caution">
    <text evidence="3">The sequence shown here is derived from an EMBL/GenBank/DDBJ whole genome shotgun (WGS) entry which is preliminary data.</text>
</comment>
<dbReference type="Pfam" id="PF02746">
    <property type="entry name" value="MR_MLE_N"/>
    <property type="match status" value="1"/>
</dbReference>
<dbReference type="GO" id="GO:0009063">
    <property type="term" value="P:amino acid catabolic process"/>
    <property type="evidence" value="ECO:0007669"/>
    <property type="project" value="InterPro"/>
</dbReference>
<dbReference type="InterPro" id="IPR018110">
    <property type="entry name" value="Mandel_Rmase/mucon_lact_enz_CS"/>
</dbReference>
<dbReference type="Proteomes" id="UP000663828">
    <property type="component" value="Unassembled WGS sequence"/>
</dbReference>
<evidence type="ECO:0000313" key="6">
    <source>
        <dbReference type="Proteomes" id="UP000663852"/>
    </source>
</evidence>
<feature type="domain" description="Mandelate racemase/muconate lactonizing enzyme C-terminal" evidence="2">
    <location>
        <begin position="124"/>
        <end position="228"/>
    </location>
</feature>
<organism evidence="3 6">
    <name type="scientific">Adineta ricciae</name>
    <name type="common">Rotifer</name>
    <dbReference type="NCBI Taxonomy" id="249248"/>
    <lineage>
        <taxon>Eukaryota</taxon>
        <taxon>Metazoa</taxon>
        <taxon>Spiralia</taxon>
        <taxon>Gnathifera</taxon>
        <taxon>Rotifera</taxon>
        <taxon>Eurotatoria</taxon>
        <taxon>Bdelloidea</taxon>
        <taxon>Adinetida</taxon>
        <taxon>Adinetidae</taxon>
        <taxon>Adineta</taxon>
    </lineage>
</organism>
<dbReference type="PANTHER" id="PTHR48080:SF2">
    <property type="entry name" value="D-GALACTONATE DEHYDRATASE"/>
    <property type="match status" value="1"/>
</dbReference>
<name>A0A813NP87_ADIRI</name>
<dbReference type="Pfam" id="PF13378">
    <property type="entry name" value="MR_MLE_C"/>
    <property type="match status" value="1"/>
</dbReference>
<dbReference type="InterPro" id="IPR013342">
    <property type="entry name" value="Mandelate_racemase_C"/>
</dbReference>
<dbReference type="OrthoDB" id="14161at2759"/>
<dbReference type="InterPro" id="IPR036849">
    <property type="entry name" value="Enolase-like_C_sf"/>
</dbReference>
<dbReference type="SUPFAM" id="SSF51604">
    <property type="entry name" value="Enolase C-terminal domain-like"/>
    <property type="match status" value="1"/>
</dbReference>
<evidence type="ECO:0000313" key="4">
    <source>
        <dbReference type="EMBL" id="CAF1589435.1"/>
    </source>
</evidence>
<dbReference type="SFLD" id="SFLDG00179">
    <property type="entry name" value="mandelate_racemase"/>
    <property type="match status" value="1"/>
</dbReference>
<evidence type="ECO:0000313" key="5">
    <source>
        <dbReference type="Proteomes" id="UP000663828"/>
    </source>
</evidence>
<keyword evidence="1" id="KW-0456">Lyase</keyword>
<dbReference type="InterPro" id="IPR034593">
    <property type="entry name" value="DgoD-like"/>
</dbReference>
<keyword evidence="5" id="KW-1185">Reference proteome</keyword>
<proteinExistence type="predicted"/>
<dbReference type="PANTHER" id="PTHR48080">
    <property type="entry name" value="D-GALACTONATE DEHYDRATASE-RELATED"/>
    <property type="match status" value="1"/>
</dbReference>
<evidence type="ECO:0000313" key="3">
    <source>
        <dbReference type="EMBL" id="CAF0736645.1"/>
    </source>
</evidence>
<dbReference type="PROSITE" id="PS00908">
    <property type="entry name" value="MR_MLE_1"/>
    <property type="match status" value="1"/>
</dbReference>
<protein>
    <recommendedName>
        <fullName evidence="2">Mandelate racemase/muconate lactonizing enzyme C-terminal domain-containing protein</fullName>
    </recommendedName>
</protein>
<gene>
    <name evidence="3" type="ORF">EDS130_LOCUS1476</name>
    <name evidence="4" type="ORF">XAT740_LOCUS46393</name>
</gene>
<evidence type="ECO:0000256" key="1">
    <source>
        <dbReference type="ARBA" id="ARBA00023239"/>
    </source>
</evidence>
<dbReference type="InterPro" id="IPR013341">
    <property type="entry name" value="Mandelate_racemase_N_dom"/>
</dbReference>
<reference evidence="3" key="1">
    <citation type="submission" date="2021-02" db="EMBL/GenBank/DDBJ databases">
        <authorList>
            <person name="Nowell W R."/>
        </authorList>
    </citation>
    <scope>NUCLEOTIDE SEQUENCE</scope>
</reference>
<sequence>MEMFHVKPRWLFLKITCDDGTVGWGEPIVEGRAQTVEAAVKEIARYLIGQDPGDIEKHWQIIYRGNFYRNGPILTSALSGVEQALWDILGKHLNIPVWRLLGGKVRDRIRMYGWVSMEPTGDYIDLYAKSINENVEGFTAYKTCPIPPMQMIEQPDVLRTIRDNVVRLREKVDKRIDVALDFHGRCTPAVSRRLIHMIEDIDIMFIEEPVLPGDVAALKLVSSSTSIPIATGERLFTRWQFNDLIEQQAVAIIQPDISHCGGIFEARKIAAMAEARNIAVAPHCPLGPIALASCLQFASCTPNFLCQEHLTLGYDYLKVPFQVKEGYVDVPHLPGLGIEVDEEKVRAGIFAGDWHTPQFRLKDGSFAEW</sequence>
<dbReference type="SFLD" id="SFLDS00001">
    <property type="entry name" value="Enolase"/>
    <property type="match status" value="1"/>
</dbReference>
<dbReference type="Gene3D" id="3.30.390.10">
    <property type="entry name" value="Enolase-like, N-terminal domain"/>
    <property type="match status" value="1"/>
</dbReference>
<dbReference type="Gene3D" id="3.20.20.120">
    <property type="entry name" value="Enolase-like C-terminal domain"/>
    <property type="match status" value="1"/>
</dbReference>
<dbReference type="NCBIfam" id="NF010624">
    <property type="entry name" value="PRK14017.1"/>
    <property type="match status" value="1"/>
</dbReference>
<evidence type="ECO:0000259" key="2">
    <source>
        <dbReference type="SMART" id="SM00922"/>
    </source>
</evidence>
<dbReference type="GO" id="GO:0016829">
    <property type="term" value="F:lyase activity"/>
    <property type="evidence" value="ECO:0007669"/>
    <property type="project" value="UniProtKB-KW"/>
</dbReference>